<feature type="compositionally biased region" description="Basic and acidic residues" evidence="3">
    <location>
        <begin position="718"/>
        <end position="740"/>
    </location>
</feature>
<feature type="coiled-coil region" evidence="2">
    <location>
        <begin position="423"/>
        <end position="454"/>
    </location>
</feature>
<comment type="caution">
    <text evidence="5">The sequence shown here is derived from an EMBL/GenBank/DDBJ whole genome shotgun (WGS) entry which is preliminary data.</text>
</comment>
<dbReference type="Pfam" id="PF23450">
    <property type="entry name" value="KIAA2026_hel"/>
    <property type="match status" value="1"/>
</dbReference>
<feature type="region of interest" description="Disordered" evidence="3">
    <location>
        <begin position="895"/>
        <end position="930"/>
    </location>
</feature>
<feature type="compositionally biased region" description="Polar residues" evidence="3">
    <location>
        <begin position="224"/>
        <end position="238"/>
    </location>
</feature>
<feature type="region of interest" description="Disordered" evidence="3">
    <location>
        <begin position="805"/>
        <end position="836"/>
    </location>
</feature>
<name>A0AAN8P8Y6_POLSC</name>
<feature type="compositionally biased region" description="Acidic residues" evidence="3">
    <location>
        <begin position="239"/>
        <end position="256"/>
    </location>
</feature>
<sequence>MKVLIQDLIRTIPHLCEIANSLLTKTFRPFDSGFLLCFPPIKAEPLHDMESSCKNSHSVIQYYKGTDPDTQDVKISNSLNSSNSVDDDLKKVLCHSSEDKLNKNDTDTTIEQDGFKGETSVTCNTDILKTEEVDIKVEPLSPNDSNTQIKIESDFNSDESGFTKMCVDIKSEACFEDDSLKLENTFNNDVTDVKKEDLSVTTELLETSSSEAQQLTRGRKRKLSSTTLDAEPTSATNTEEIEGNDESMESDFDGNEETDKPRKRGRKKGKRSNESIPAHLSSDMVLGYKMLARFLETPQFSGFLKPAKRNIGGDGDETKITCLNQIKKKFEDNSYKMVCEFVNDVREMLTNIYESRNPVAIKRALRLEQVLEQKIAQLPNYLRPQCALVLPPDDSNNSHNKIRISKGGGFVSLLLEKTEKQRYEKNKEKRKILAEERKQLKEEQDKDVQEWEKNVLLKGFEEEIKSMWELPAIGHFIHLCADILNIGEVAQFEVERMLLMPQCSDTLDLIMTALLTNSLMRAKLDRTPSMPYSIWGPLVRTRVLSWYRTWHKEGRNEQKLFEEIGIEPEFWRILGPDLNPLDYYYFHEISLLQRVWILKTLCDVDFVRKKTVHDNIRVQALDELSPIYLGIDRHGNRYIQLKQFCASDVRIYRQSSKLEGDITMSEYVDTFEGFEQREGPITVEKVFRDIWELKTDKQEIKTKKKKVTKGKKPKNWKTKVEPDSNEKKNLRRSVREKQKTYVDWSDSDQSDTDLDTLKKKLTRSDIETLYRPFSDKEFISLSVFRLPRDKVNKPAPKKYIKVANRHDGHSGDKNNKMDIDESKEDIKTQVCEDEQSDSLDAKQMLEMQSDFEKTFHGEDINGDEFDVGDKMDVTDDVKFTVKNLENLKMVFKKGSTPMDETVEPDQSEEGSSEKEVKTEEQEASPAEKEYDARYKYNVPNYLKPDSSKFYLVVDSVEGLRQLISKFGSHENDLEMITRGTKAKKKVAQSNRSCEVELIEKLQNLLVELEPWEIDFMKAHRSNKEKMYKEYMNFTNRPPDFVHPNESYWVKTCEEPAASTSTSTNTTATTTTTTTTAATTDSNISGDKGSNTEVVASESADTNQLDPSLEVLAPRRRTRVTRIQIQPTQDNDTSEDYDDADDYESNESDDNWVMPTSKKKAKKETTAKTPKFPRRSSARKAKSSTIERAEPGPSTTEKTFSSPEKTKKALFWGPRSSDPSEDLNWEKNRQKILEQHNSPVKKVLIKKDDIAGDVSEVENVLQKSELSGVSLISASPKRLITQIPGNKKPYFSSVQLKAMENQSKQVQLKDLDGLQQKTILRVSPTVTGNLQQVELKDPMGNITSEYLLIEGGNKVPVKIQAIGRVNNAIIKQTPVRTGQIVNRVVQQPSGKQATIPVVPSATQIRGQVQGLDSAKIQGVVQHKGIGQVQIQIQEPSGQNRTVVASSGNVRQQHPIQWPPKVITLQTVNQQGKIVQHQLQTQVQVQGQSQVQLQNPTQVQSGVQQIIRLEPTQKWVQQPIQQVLGEKSGQVQQVVISESQTTPTTPGNAKNDLYITDGKHLIKFDNSFVQQSVSKEKVLTLNANDKLDLKKQLLIVKPKVDSTVNAGQVESSGNQQNVLLVNKPGSAQQTIPTSSVQSIVIPALVKSDQQQTVKIVQQAPTYIIQQKGAPGKSPQPQIIKIITSQPVSSNQNLILSPANISGGGQVLRAVTHSGIAADQQQAKGPTTLRFLRPQIATPTSQSKGNQIIVNNIIQIQGQQVDSSKPQMVAGRLVSTGVPTVRVAPPQTQLVQTASPSQNVKLSGQPVKIVMSGSQPQTPTVISTVTLNPQAVRATNVNTVRLVSNPQQQGLQPTVRVVTSGLSQQEHTKTLVASLSSPPEGTTQTVKLVPAGGQSLQVQSQTSVSSPTLQQVRTTSIGGLANVGPAPTIKVVANNLVPKLVRQVAPGPSTVTDNAAPNTPIDGQPVRLQTVVQSSE</sequence>
<feature type="compositionally biased region" description="Basic residues" evidence="3">
    <location>
        <begin position="261"/>
        <end position="270"/>
    </location>
</feature>
<reference evidence="5 6" key="1">
    <citation type="submission" date="2023-10" db="EMBL/GenBank/DDBJ databases">
        <title>Genomes of two closely related lineages of the louse Polyplax serrata with different host specificities.</title>
        <authorList>
            <person name="Martinu J."/>
            <person name="Tarabai H."/>
            <person name="Stefka J."/>
            <person name="Hypsa V."/>
        </authorList>
    </citation>
    <scope>NUCLEOTIDE SEQUENCE [LARGE SCALE GENOMIC DNA]</scope>
    <source>
        <strain evidence="5">HR10_N</strain>
    </source>
</reference>
<accession>A0AAN8P8Y6</accession>
<dbReference type="PANTHER" id="PTHR31095">
    <property type="entry name" value="RIKEN CDNA 9930021J03 GENE"/>
    <property type="match status" value="1"/>
</dbReference>
<feature type="compositionally biased region" description="Low complexity" evidence="3">
    <location>
        <begin position="1056"/>
        <end position="1079"/>
    </location>
</feature>
<dbReference type="Gene3D" id="1.20.920.10">
    <property type="entry name" value="Bromodomain-like"/>
    <property type="match status" value="1"/>
</dbReference>
<feature type="compositionally biased region" description="Basic and acidic residues" evidence="3">
    <location>
        <begin position="805"/>
        <end position="827"/>
    </location>
</feature>
<evidence type="ECO:0000256" key="1">
    <source>
        <dbReference type="ARBA" id="ARBA00023117"/>
    </source>
</evidence>
<dbReference type="EMBL" id="JAWJWE010000039">
    <property type="protein sequence ID" value="KAK6621087.1"/>
    <property type="molecule type" value="Genomic_DNA"/>
</dbReference>
<dbReference type="SUPFAM" id="SSF47370">
    <property type="entry name" value="Bromodomain"/>
    <property type="match status" value="1"/>
</dbReference>
<feature type="compositionally biased region" description="Polar residues" evidence="3">
    <location>
        <begin position="1080"/>
        <end position="1105"/>
    </location>
</feature>
<feature type="compositionally biased region" description="Basic residues" evidence="3">
    <location>
        <begin position="1170"/>
        <end position="1181"/>
    </location>
</feature>
<dbReference type="SMART" id="SM00297">
    <property type="entry name" value="BROMO"/>
    <property type="match status" value="1"/>
</dbReference>
<gene>
    <name evidence="5" type="ORF">RUM43_011393</name>
</gene>
<keyword evidence="2" id="KW-0175">Coiled coil</keyword>
<evidence type="ECO:0000259" key="4">
    <source>
        <dbReference type="SMART" id="SM00297"/>
    </source>
</evidence>
<feature type="region of interest" description="Disordered" evidence="3">
    <location>
        <begin position="203"/>
        <end position="276"/>
    </location>
</feature>
<evidence type="ECO:0000256" key="2">
    <source>
        <dbReference type="SAM" id="Coils"/>
    </source>
</evidence>
<evidence type="ECO:0000256" key="3">
    <source>
        <dbReference type="SAM" id="MobiDB-lite"/>
    </source>
</evidence>
<dbReference type="InterPro" id="IPR056522">
    <property type="entry name" value="KIAA2026_hel"/>
</dbReference>
<dbReference type="InterPro" id="IPR040214">
    <property type="entry name" value="BRD10"/>
</dbReference>
<dbReference type="PANTHER" id="PTHR31095:SF3">
    <property type="entry name" value="RIKEN CDNA 9930021J03 GENE"/>
    <property type="match status" value="1"/>
</dbReference>
<feature type="compositionally biased region" description="Low complexity" evidence="3">
    <location>
        <begin position="1120"/>
        <end position="1130"/>
    </location>
</feature>
<feature type="compositionally biased region" description="Acidic residues" evidence="3">
    <location>
        <begin position="900"/>
        <end position="910"/>
    </location>
</feature>
<feature type="compositionally biased region" description="Acidic residues" evidence="3">
    <location>
        <begin position="1131"/>
        <end position="1149"/>
    </location>
</feature>
<feature type="compositionally biased region" description="Basic and acidic residues" evidence="3">
    <location>
        <begin position="911"/>
        <end position="930"/>
    </location>
</feature>
<dbReference type="InterPro" id="IPR001487">
    <property type="entry name" value="Bromodomain"/>
</dbReference>
<organism evidence="5 6">
    <name type="scientific">Polyplax serrata</name>
    <name type="common">Common mouse louse</name>
    <dbReference type="NCBI Taxonomy" id="468196"/>
    <lineage>
        <taxon>Eukaryota</taxon>
        <taxon>Metazoa</taxon>
        <taxon>Ecdysozoa</taxon>
        <taxon>Arthropoda</taxon>
        <taxon>Hexapoda</taxon>
        <taxon>Insecta</taxon>
        <taxon>Pterygota</taxon>
        <taxon>Neoptera</taxon>
        <taxon>Paraneoptera</taxon>
        <taxon>Psocodea</taxon>
        <taxon>Troctomorpha</taxon>
        <taxon>Phthiraptera</taxon>
        <taxon>Anoplura</taxon>
        <taxon>Polyplacidae</taxon>
        <taxon>Polyplax</taxon>
    </lineage>
</organism>
<keyword evidence="1" id="KW-0103">Bromodomain</keyword>
<evidence type="ECO:0000313" key="6">
    <source>
        <dbReference type="Proteomes" id="UP001372834"/>
    </source>
</evidence>
<dbReference type="Proteomes" id="UP001372834">
    <property type="component" value="Unassembled WGS sequence"/>
</dbReference>
<feature type="region of interest" description="Disordered" evidence="3">
    <location>
        <begin position="1056"/>
        <end position="1221"/>
    </location>
</feature>
<dbReference type="InterPro" id="IPR036427">
    <property type="entry name" value="Bromodomain-like_sf"/>
</dbReference>
<feature type="compositionally biased region" description="Polar residues" evidence="3">
    <location>
        <begin position="1192"/>
        <end position="1202"/>
    </location>
</feature>
<feature type="domain" description="Bromo" evidence="4">
    <location>
        <begin position="280"/>
        <end position="380"/>
    </location>
</feature>
<protein>
    <recommendedName>
        <fullName evidence="4">Bromo domain-containing protein</fullName>
    </recommendedName>
</protein>
<proteinExistence type="predicted"/>
<evidence type="ECO:0000313" key="5">
    <source>
        <dbReference type="EMBL" id="KAK6621087.1"/>
    </source>
</evidence>
<feature type="region of interest" description="Disordered" evidence="3">
    <location>
        <begin position="703"/>
        <end position="751"/>
    </location>
</feature>
<feature type="compositionally biased region" description="Basic residues" evidence="3">
    <location>
        <begin position="703"/>
        <end position="717"/>
    </location>
</feature>